<organism evidence="2 3">
    <name type="scientific">Sulfuricaulis limicola</name>
    <dbReference type="NCBI Taxonomy" id="1620215"/>
    <lineage>
        <taxon>Bacteria</taxon>
        <taxon>Pseudomonadati</taxon>
        <taxon>Pseudomonadota</taxon>
        <taxon>Gammaproteobacteria</taxon>
        <taxon>Acidiferrobacterales</taxon>
        <taxon>Acidiferrobacteraceae</taxon>
        <taxon>Sulfuricaulis</taxon>
    </lineage>
</organism>
<protein>
    <submittedName>
        <fullName evidence="2">Peptidase</fullName>
    </submittedName>
</protein>
<dbReference type="KEGG" id="slim:SCL_0683"/>
<dbReference type="Proteomes" id="UP000243180">
    <property type="component" value="Chromosome"/>
</dbReference>
<dbReference type="Pfam" id="PF00326">
    <property type="entry name" value="Peptidase_S9"/>
    <property type="match status" value="1"/>
</dbReference>
<evidence type="ECO:0000259" key="1">
    <source>
        <dbReference type="Pfam" id="PF00326"/>
    </source>
</evidence>
<reference evidence="2 3" key="1">
    <citation type="submission" date="2015-05" db="EMBL/GenBank/DDBJ databases">
        <title>Complete genome sequence of a sulfur-oxidizing gammaproteobacterium strain HA5.</title>
        <authorList>
            <person name="Miura A."/>
            <person name="Kojima H."/>
            <person name="Fukui M."/>
        </authorList>
    </citation>
    <scope>NUCLEOTIDE SEQUENCE [LARGE SCALE GENOMIC DNA]</scope>
    <source>
        <strain evidence="2 3">HA5</strain>
    </source>
</reference>
<dbReference type="InterPro" id="IPR050585">
    <property type="entry name" value="Xaa-Pro_dipeptidyl-ppase/CocE"/>
</dbReference>
<dbReference type="Gene3D" id="3.40.50.1820">
    <property type="entry name" value="alpha/beta hydrolase"/>
    <property type="match status" value="1"/>
</dbReference>
<dbReference type="PANTHER" id="PTHR43056">
    <property type="entry name" value="PEPTIDASE S9 PROLYL OLIGOPEPTIDASE"/>
    <property type="match status" value="1"/>
</dbReference>
<dbReference type="RefSeq" id="WP_096359912.1">
    <property type="nucleotide sequence ID" value="NZ_AP014879.1"/>
</dbReference>
<feature type="domain" description="Peptidase S9 prolyl oligopeptidase catalytic" evidence="1">
    <location>
        <begin position="421"/>
        <end position="627"/>
    </location>
</feature>
<dbReference type="Gene3D" id="2.120.10.30">
    <property type="entry name" value="TolB, C-terminal domain"/>
    <property type="match status" value="1"/>
</dbReference>
<dbReference type="SUPFAM" id="SSF69322">
    <property type="entry name" value="Tricorn protease domain 2"/>
    <property type="match status" value="1"/>
</dbReference>
<dbReference type="Pfam" id="PF07676">
    <property type="entry name" value="PD40"/>
    <property type="match status" value="2"/>
</dbReference>
<dbReference type="InParanoid" id="A0A1B4XDW4"/>
<dbReference type="InterPro" id="IPR029058">
    <property type="entry name" value="AB_hydrolase_fold"/>
</dbReference>
<dbReference type="GO" id="GO:0008236">
    <property type="term" value="F:serine-type peptidase activity"/>
    <property type="evidence" value="ECO:0007669"/>
    <property type="project" value="InterPro"/>
</dbReference>
<evidence type="ECO:0000313" key="3">
    <source>
        <dbReference type="Proteomes" id="UP000243180"/>
    </source>
</evidence>
<proteinExistence type="predicted"/>
<dbReference type="EMBL" id="AP014879">
    <property type="protein sequence ID" value="BAV33005.1"/>
    <property type="molecule type" value="Genomic_DNA"/>
</dbReference>
<keyword evidence="3" id="KW-1185">Reference proteome</keyword>
<dbReference type="OrthoDB" id="9801421at2"/>
<dbReference type="InterPro" id="IPR011659">
    <property type="entry name" value="WD40"/>
</dbReference>
<dbReference type="AlphaFoldDB" id="A0A1B4XDW4"/>
<evidence type="ECO:0000313" key="2">
    <source>
        <dbReference type="EMBL" id="BAV33005.1"/>
    </source>
</evidence>
<dbReference type="InterPro" id="IPR011042">
    <property type="entry name" value="6-blade_b-propeller_TolB-like"/>
</dbReference>
<gene>
    <name evidence="2" type="ORF">SCL_0683</name>
</gene>
<accession>A0A1B4XDW4</accession>
<sequence length="642" mass="71680">MNVHQAIAPYGSWKSPITTERVAGSAVGLGQIILDGSDIYWNEMRPAEGGRHVIQRWRDGAVDEILPAPFSARTRAHEYGGGAFVVDNGTLYFSNDRDQLLYRLAPDSSPQAITSGANRRYADGVIDRQRRRLLCVCEDHGTDGEPVNTIVAIDLEGGHEPHVLLSGQDFYAAPRLSPDGRQLAWLSWNHPDMPWDGTELWLADMGPDGLPANPRHVAGGREESVFQPQFAPDGTLYFVSDRNNWWNLYRLRENRIEALMSMDAEFGLPQWIFGMSTHAFDSTQHLVCAFNRGAAWQLAMLDTDTLRLEEIETPFSDISHVVAGHGKAVFAGASPNLPASIVRLDLTTHRYEILRASTNDVPDAGYLSAPQALAYPTSRGDTAHAWYYPPANRDFRAPGEEKPPLLVMSHGGPTSAASRALSLRTQYWTSRGFAVLDVNYRGSTGYGRAYRHQLDGQWGVADVEDCIAGARCLVEHGLADEYRLAIRGGSASGYTTLCALTFHRLFRAGAVYYGVSDLEALARDTHKFEARYLDRLVGPYPERSDLYHERSPIHHVDRLSCPVIFFQGLEDKVVPPDQTEKMVNALRKRNIPVAYVAFEGEQHGFRRAENIQRALEAEFWFYSRLFGFTPADPIAPVMIENF</sequence>
<name>A0A1B4XDW4_9GAMM</name>
<dbReference type="GO" id="GO:0006508">
    <property type="term" value="P:proteolysis"/>
    <property type="evidence" value="ECO:0007669"/>
    <property type="project" value="InterPro"/>
</dbReference>
<dbReference type="PANTHER" id="PTHR43056:SF5">
    <property type="entry name" value="PEPTIDASE S9 PROLYL OLIGOPEPTIDASE CATALYTIC DOMAIN-CONTAINING PROTEIN"/>
    <property type="match status" value="1"/>
</dbReference>
<dbReference type="SUPFAM" id="SSF53474">
    <property type="entry name" value="alpha/beta-Hydrolases"/>
    <property type="match status" value="1"/>
</dbReference>
<dbReference type="InterPro" id="IPR001375">
    <property type="entry name" value="Peptidase_S9_cat"/>
</dbReference>